<dbReference type="EMBL" id="CVRB01000003">
    <property type="protein sequence ID" value="CRK83069.1"/>
    <property type="molecule type" value="Genomic_DNA"/>
</dbReference>
<keyword evidence="4" id="KW-1133">Transmembrane helix</keyword>
<keyword evidence="6" id="KW-1185">Reference proteome</keyword>
<keyword evidence="4" id="KW-0812">Transmembrane</keyword>
<dbReference type="STRING" id="1499688.BN000_03026"/>
<dbReference type="AlphaFoldDB" id="A0A0U1NYG8"/>
<dbReference type="Gene3D" id="3.90.550.10">
    <property type="entry name" value="Spore Coat Polysaccharide Biosynthesis Protein SpsA, Chain A"/>
    <property type="match status" value="1"/>
</dbReference>
<evidence type="ECO:0000313" key="5">
    <source>
        <dbReference type="EMBL" id="CRK83069.1"/>
    </source>
</evidence>
<feature type="transmembrane region" description="Helical" evidence="4">
    <location>
        <begin position="419"/>
        <end position="439"/>
    </location>
</feature>
<sequence>MNLETKTTTKYTPSPIHRKFYLSVLWKFWLCHGLAFAWMIFSIILSIPWVKDLGELVPVPVAIAFITGIAYIPGYLNAFMVASLLFDRQPSFKTLHPKEPVSILIACWNEEKGIVSTLQQLAKQDYEGEMQIYVIDNNSTDHTAEVAERLGKELGLNIRVIFEETPGKNHALNKALQYVETQLLITLDADTLLHPQAVRRLVSRMKSAPEDVCAVAGAVLVRNSRENWLARIQEWDYFLGIASIKRLQGLYQGTLVAQGAYSLYLTDAIKEVGGWPDAIGEDIVLTWAFLERNYKVFFEPTAIAFTDVPTEFSHFARQRSRWARGMIEALKRVKPWEQPRIFTRYLTGSNLVMPYLDFVYTFVWIPGLIASFFGIFWIAGPQTLFVLPLALLSNYFLYRYQKGVFRELGLHIRKNRIGFFFYVLCYQMIMSPVSVWGYIQEFMQLRRVWK</sequence>
<dbReference type="InterPro" id="IPR029044">
    <property type="entry name" value="Nucleotide-diphossugar_trans"/>
</dbReference>
<evidence type="ECO:0000256" key="2">
    <source>
        <dbReference type="ARBA" id="ARBA00022676"/>
    </source>
</evidence>
<comment type="similarity">
    <text evidence="1">Belongs to the glycosyltransferase 2 family.</text>
</comment>
<dbReference type="CDD" id="cd06423">
    <property type="entry name" value="CESA_like"/>
    <property type="match status" value="1"/>
</dbReference>
<name>A0A0U1NYG8_9BACI</name>
<dbReference type="GO" id="GO:0016757">
    <property type="term" value="F:glycosyltransferase activity"/>
    <property type="evidence" value="ECO:0007669"/>
    <property type="project" value="UniProtKB-KW"/>
</dbReference>
<feature type="transmembrane region" description="Helical" evidence="4">
    <location>
        <begin position="358"/>
        <end position="377"/>
    </location>
</feature>
<dbReference type="PANTHER" id="PTHR43630">
    <property type="entry name" value="POLY-BETA-1,6-N-ACETYL-D-GLUCOSAMINE SYNTHASE"/>
    <property type="match status" value="1"/>
</dbReference>
<proteinExistence type="inferred from homology"/>
<gene>
    <name evidence="5" type="ORF">BN000_03026</name>
</gene>
<accession>A0A0U1NYG8</accession>
<feature type="transmembrane region" description="Helical" evidence="4">
    <location>
        <begin position="62"/>
        <end position="86"/>
    </location>
</feature>
<protein>
    <submittedName>
        <fullName evidence="5">Family 2 glycosyl transferase</fullName>
    </submittedName>
</protein>
<feature type="transmembrane region" description="Helical" evidence="4">
    <location>
        <begin position="383"/>
        <end position="398"/>
    </location>
</feature>
<dbReference type="SUPFAM" id="SSF53448">
    <property type="entry name" value="Nucleotide-diphospho-sugar transferases"/>
    <property type="match status" value="1"/>
</dbReference>
<evidence type="ECO:0000256" key="4">
    <source>
        <dbReference type="SAM" id="Phobius"/>
    </source>
</evidence>
<organism evidence="5 6">
    <name type="scientific">Neobacillus massiliamazoniensis</name>
    <dbReference type="NCBI Taxonomy" id="1499688"/>
    <lineage>
        <taxon>Bacteria</taxon>
        <taxon>Bacillati</taxon>
        <taxon>Bacillota</taxon>
        <taxon>Bacilli</taxon>
        <taxon>Bacillales</taxon>
        <taxon>Bacillaceae</taxon>
        <taxon>Neobacillus</taxon>
    </lineage>
</organism>
<keyword evidence="2" id="KW-0328">Glycosyltransferase</keyword>
<dbReference type="Proteomes" id="UP000199087">
    <property type="component" value="Unassembled WGS sequence"/>
</dbReference>
<dbReference type="RefSeq" id="WP_245640445.1">
    <property type="nucleotide sequence ID" value="NZ_CVRB01000003.1"/>
</dbReference>
<keyword evidence="3 5" id="KW-0808">Transferase</keyword>
<keyword evidence="4" id="KW-0472">Membrane</keyword>
<dbReference type="Pfam" id="PF13641">
    <property type="entry name" value="Glyco_tranf_2_3"/>
    <property type="match status" value="1"/>
</dbReference>
<feature type="transmembrane region" description="Helical" evidence="4">
    <location>
        <begin position="28"/>
        <end position="50"/>
    </location>
</feature>
<dbReference type="PANTHER" id="PTHR43630:SF1">
    <property type="entry name" value="POLY-BETA-1,6-N-ACETYL-D-GLUCOSAMINE SYNTHASE"/>
    <property type="match status" value="1"/>
</dbReference>
<evidence type="ECO:0000256" key="1">
    <source>
        <dbReference type="ARBA" id="ARBA00006739"/>
    </source>
</evidence>
<evidence type="ECO:0000256" key="3">
    <source>
        <dbReference type="ARBA" id="ARBA00022679"/>
    </source>
</evidence>
<evidence type="ECO:0000313" key="6">
    <source>
        <dbReference type="Proteomes" id="UP000199087"/>
    </source>
</evidence>
<reference evidence="6" key="1">
    <citation type="submission" date="2015-05" db="EMBL/GenBank/DDBJ databases">
        <authorList>
            <person name="Urmite Genomes"/>
        </authorList>
    </citation>
    <scope>NUCLEOTIDE SEQUENCE [LARGE SCALE GENOMIC DNA]</scope>
    <source>
        <strain evidence="6">LF1</strain>
    </source>
</reference>